<feature type="binding site" evidence="13">
    <location>
        <position position="912"/>
    </location>
    <ligand>
        <name>ATP</name>
        <dbReference type="ChEBI" id="CHEBI:30616"/>
    </ligand>
</feature>
<feature type="domain" description="Gnk2-homologous" evidence="18">
    <location>
        <begin position="708"/>
        <end position="817"/>
    </location>
</feature>
<dbReference type="GO" id="GO:0004674">
    <property type="term" value="F:protein serine/threonine kinase activity"/>
    <property type="evidence" value="ECO:0007669"/>
    <property type="project" value="UniProtKB-KW"/>
</dbReference>
<evidence type="ECO:0000259" key="17">
    <source>
        <dbReference type="PROSITE" id="PS50011"/>
    </source>
</evidence>
<evidence type="ECO:0000256" key="15">
    <source>
        <dbReference type="SAM" id="Phobius"/>
    </source>
</evidence>
<dbReference type="PROSITE" id="PS00108">
    <property type="entry name" value="PROTEIN_KINASE_ST"/>
    <property type="match status" value="2"/>
</dbReference>
<dbReference type="InterPro" id="IPR017441">
    <property type="entry name" value="Protein_kinase_ATP_BS"/>
</dbReference>
<dbReference type="Pfam" id="PF07714">
    <property type="entry name" value="PK_Tyr_Ser-Thr"/>
    <property type="match status" value="2"/>
</dbReference>
<dbReference type="EMBL" id="JANQDX010000015">
    <property type="protein sequence ID" value="KAL0911304.1"/>
    <property type="molecule type" value="Genomic_DNA"/>
</dbReference>
<evidence type="ECO:0000256" key="13">
    <source>
        <dbReference type="PROSITE-ProRule" id="PRU10141"/>
    </source>
</evidence>
<dbReference type="InterPro" id="IPR002902">
    <property type="entry name" value="GNK2"/>
</dbReference>
<dbReference type="GO" id="GO:0005524">
    <property type="term" value="F:ATP binding"/>
    <property type="evidence" value="ECO:0007669"/>
    <property type="project" value="UniProtKB-UniRule"/>
</dbReference>
<dbReference type="FunFam" id="3.30.430.20:FF:000003">
    <property type="entry name" value="Cysteine-rich RLK (RECEPTOR-like protein kinase) 10"/>
    <property type="match status" value="2"/>
</dbReference>
<feature type="compositionally biased region" description="Low complexity" evidence="14">
    <location>
        <begin position="1194"/>
        <end position="1205"/>
    </location>
</feature>
<feature type="domain" description="Protein kinase" evidence="17">
    <location>
        <begin position="340"/>
        <end position="601"/>
    </location>
</feature>
<dbReference type="AlphaFoldDB" id="A0ABD0UF52"/>
<dbReference type="SMART" id="SM00220">
    <property type="entry name" value="S_TKc"/>
    <property type="match status" value="2"/>
</dbReference>
<evidence type="ECO:0000256" key="8">
    <source>
        <dbReference type="ARBA" id="ARBA00022777"/>
    </source>
</evidence>
<dbReference type="PROSITE" id="PS51473">
    <property type="entry name" value="GNK2"/>
    <property type="match status" value="4"/>
</dbReference>
<evidence type="ECO:0000256" key="12">
    <source>
        <dbReference type="ARBA" id="ARBA00023180"/>
    </source>
</evidence>
<feature type="region of interest" description="Disordered" evidence="14">
    <location>
        <begin position="1191"/>
        <end position="1216"/>
    </location>
</feature>
<dbReference type="FunFam" id="3.30.200.20:FF:000142">
    <property type="entry name" value="Cysteine-rich receptor-like protein kinase 10"/>
    <property type="match status" value="2"/>
</dbReference>
<keyword evidence="20" id="KW-1185">Reference proteome</keyword>
<feature type="signal peptide" evidence="16">
    <location>
        <begin position="1"/>
        <end position="16"/>
    </location>
</feature>
<comment type="subcellular location">
    <subcellularLocation>
        <location evidence="1">Membrane</location>
        <topology evidence="1">Single-pass membrane protein</topology>
    </subcellularLocation>
</comment>
<evidence type="ECO:0000256" key="14">
    <source>
        <dbReference type="SAM" id="MobiDB-lite"/>
    </source>
</evidence>
<evidence type="ECO:0000256" key="16">
    <source>
        <dbReference type="SAM" id="SignalP"/>
    </source>
</evidence>
<keyword evidence="10 15" id="KW-1133">Transmembrane helix</keyword>
<feature type="compositionally biased region" description="Polar residues" evidence="14">
    <location>
        <begin position="843"/>
        <end position="856"/>
    </location>
</feature>
<feature type="region of interest" description="Disordered" evidence="14">
    <location>
        <begin position="827"/>
        <end position="862"/>
    </location>
</feature>
<reference evidence="19 20" key="1">
    <citation type="journal article" date="2024" name="Plant Biotechnol. J.">
        <title>Dendrobium thyrsiflorum genome and its molecular insights into genes involved in important horticultural traits.</title>
        <authorList>
            <person name="Chen B."/>
            <person name="Wang J.Y."/>
            <person name="Zheng P.J."/>
            <person name="Li K.L."/>
            <person name="Liang Y.M."/>
            <person name="Chen X.F."/>
            <person name="Zhang C."/>
            <person name="Zhao X."/>
            <person name="He X."/>
            <person name="Zhang G.Q."/>
            <person name="Liu Z.J."/>
            <person name="Xu Q."/>
        </authorList>
    </citation>
    <scope>NUCLEOTIDE SEQUENCE [LARGE SCALE GENOMIC DNA]</scope>
    <source>
        <strain evidence="19">GZMU011</strain>
    </source>
</reference>
<evidence type="ECO:0000256" key="7">
    <source>
        <dbReference type="ARBA" id="ARBA00022741"/>
    </source>
</evidence>
<keyword evidence="2" id="KW-0723">Serine/threonine-protein kinase</keyword>
<evidence type="ECO:0000256" key="1">
    <source>
        <dbReference type="ARBA" id="ARBA00004167"/>
    </source>
</evidence>
<keyword evidence="7 13" id="KW-0547">Nucleotide-binding</keyword>
<proteinExistence type="predicted"/>
<comment type="caution">
    <text evidence="19">The sequence shown here is derived from an EMBL/GenBank/DDBJ whole genome shotgun (WGS) entry which is preliminary data.</text>
</comment>
<sequence length="1216" mass="133751">MAFLFLLFLIASPATADFLNNICGKSAGNFISNSTYSSNLSQLFSTLSSNASATGFATFTTGRIPDRIYGLTLCRGDIDIPSCRSCISTAMSDIQQLCQNNIDANIWYDNCQLRYSNQDFLSAPDVSSNIKFFLYNTQNVSADELLRFESLTCLLIGSLSDFAARNTSRLFATGKAVLTAGDTIYGLVLCVRDLSAGDCRTCLQRTVDEITKDPLKGRRGGRILGMWCNMRYELYKFYNGTSMLQITSAEPPSPTKGSLTPNSSCPQAYSTQRGSSKLGTILAITIPAVLAFVLIAIICICCRRRKLKTKKLGEADFEEITKAESLLFDLSLLKIATANFSEVNKLGAGGFGSVYKGILPDGREIAVKRLSTGSGQGLEELKNELVLIAKLRHKNLVRLHGVCLEEQEKLLVYEYVPNKSLDTILFDPSNSKLLDWANRYKIIGGIARGLLYLHEDSQIKIIHRDLKASNILLDANMNPKISDFGMARLFGGDETQGMTSRVVGTYGYMAPEYGMYGHFSVKSDAFSFGVLVLEIMTGRSNNSFSNYDLSENLLNYESSPHLGQKNVIRFVASMISTQSMAFFFLVLLSLFASPATADPLYQICGSTGNFSRNSNYSSNLNLVLSTLFSNASATGFATFTTGSIPNRVSGLTLCRGDTDAANCLSCISTATSDIQQLCPNSKDATIWYDYCQLRYANQNFLYAPDVSSNIKVFMFNSQNVSADELSLFEILTPELMGNMSDLAVRNASRLFATGETVLRAGDRIYGLVQCAKNLSVGDCRTCLQGTVDQITRDPLKGKRGGRTLGMWCNMRYELYKFYNGTSMLQFTSAQPPSPLSPPNGSSTANSTRARADSSQGGEADPEEITEVESILFDLSTLKVATENFSELNKLGEGGFGSVYKGILPDGQEIAVKRLSAGSGQGLKELKNELVLIANLQHRNLVRLHGVCLEDQEKLLVYEYVPNKSLDTILFDPTKSKLLCWVKRYKIIGGIARGLLYLHEDSQLKIIHRDLKASNILLDEEMNSKISDFGMARLFGGDETQGMTNRIVGTYGYMAPEYGMHGHFSAKSDVFSFGVLVLEIITGKSNNGFFNSELSEDLLSYVWENWNKGTIIEIVDPALTKLFPRDEVIRCIQIGLLCTQQDPSQRPTMTTVVVMLNSYSMSIEAPSAPAFFVGRSGINTNEFSKISDIHEDGTTKSSSMTMPMSPNEVSISEIDPR</sequence>
<gene>
    <name evidence="19" type="ORF">M5K25_019436</name>
</gene>
<feature type="chain" id="PRO_5044809120" description="Cysteine-rich receptor-like protein kinase 10" evidence="16">
    <location>
        <begin position="17"/>
        <end position="1216"/>
    </location>
</feature>
<dbReference type="FunFam" id="1.10.510.10:FF:000129">
    <property type="entry name" value="cysteine-rich receptor-like protein kinase 10"/>
    <property type="match status" value="2"/>
</dbReference>
<dbReference type="GO" id="GO:0006979">
    <property type="term" value="P:response to oxidative stress"/>
    <property type="evidence" value="ECO:0007669"/>
    <property type="project" value="UniProtKB-ARBA"/>
</dbReference>
<evidence type="ECO:0000313" key="20">
    <source>
        <dbReference type="Proteomes" id="UP001552299"/>
    </source>
</evidence>
<evidence type="ECO:0000256" key="3">
    <source>
        <dbReference type="ARBA" id="ARBA00022679"/>
    </source>
</evidence>
<accession>A0ABD0UF52</accession>
<evidence type="ECO:0008006" key="21">
    <source>
        <dbReference type="Google" id="ProtNLM"/>
    </source>
</evidence>
<dbReference type="Gene3D" id="1.10.510.10">
    <property type="entry name" value="Transferase(Phosphotransferase) domain 1"/>
    <property type="match status" value="2"/>
</dbReference>
<dbReference type="PANTHER" id="PTHR27002">
    <property type="entry name" value="RECEPTOR-LIKE SERINE/THREONINE-PROTEIN KINASE SD1-8"/>
    <property type="match status" value="1"/>
</dbReference>
<feature type="domain" description="Gnk2-homologous" evidence="18">
    <location>
        <begin position="598"/>
        <end position="700"/>
    </location>
</feature>
<evidence type="ECO:0000256" key="9">
    <source>
        <dbReference type="ARBA" id="ARBA00022840"/>
    </source>
</evidence>
<dbReference type="SUPFAM" id="SSF56112">
    <property type="entry name" value="Protein kinase-like (PK-like)"/>
    <property type="match status" value="2"/>
</dbReference>
<keyword evidence="12" id="KW-0325">Glycoprotein</keyword>
<dbReference type="PANTHER" id="PTHR27002:SF1040">
    <property type="entry name" value="OS07G0538400 PROTEIN"/>
    <property type="match status" value="1"/>
</dbReference>
<dbReference type="InterPro" id="IPR008271">
    <property type="entry name" value="Ser/Thr_kinase_AS"/>
</dbReference>
<evidence type="ECO:0000256" key="11">
    <source>
        <dbReference type="ARBA" id="ARBA00023136"/>
    </source>
</evidence>
<keyword evidence="8" id="KW-0418">Kinase</keyword>
<dbReference type="PROSITE" id="PS50011">
    <property type="entry name" value="PROTEIN_KINASE_DOM"/>
    <property type="match status" value="2"/>
</dbReference>
<evidence type="ECO:0000256" key="4">
    <source>
        <dbReference type="ARBA" id="ARBA00022692"/>
    </source>
</evidence>
<feature type="transmembrane region" description="Helical" evidence="15">
    <location>
        <begin position="567"/>
        <end position="592"/>
    </location>
</feature>
<evidence type="ECO:0000256" key="5">
    <source>
        <dbReference type="ARBA" id="ARBA00022729"/>
    </source>
</evidence>
<keyword evidence="11 15" id="KW-0472">Membrane</keyword>
<evidence type="ECO:0000256" key="2">
    <source>
        <dbReference type="ARBA" id="ARBA00022527"/>
    </source>
</evidence>
<dbReference type="CDD" id="cd23509">
    <property type="entry name" value="Gnk2-like"/>
    <property type="match status" value="4"/>
</dbReference>
<feature type="domain" description="Gnk2-homologous" evidence="18">
    <location>
        <begin position="18"/>
        <end position="120"/>
    </location>
</feature>
<keyword evidence="6" id="KW-0677">Repeat</keyword>
<name>A0ABD0UF52_DENTH</name>
<dbReference type="Gene3D" id="3.30.430.20">
    <property type="entry name" value="Gnk2 domain, C-X8-C-X2-C motif"/>
    <property type="match status" value="4"/>
</dbReference>
<dbReference type="Proteomes" id="UP001552299">
    <property type="component" value="Unassembled WGS sequence"/>
</dbReference>
<feature type="binding site" evidence="13">
    <location>
        <position position="368"/>
    </location>
    <ligand>
        <name>ATP</name>
        <dbReference type="ChEBI" id="CHEBI:30616"/>
    </ligand>
</feature>
<dbReference type="InterPro" id="IPR038408">
    <property type="entry name" value="GNK2_sf"/>
</dbReference>
<feature type="domain" description="Protein kinase" evidence="17">
    <location>
        <begin position="884"/>
        <end position="1159"/>
    </location>
</feature>
<dbReference type="Pfam" id="PF01657">
    <property type="entry name" value="Stress-antifung"/>
    <property type="match status" value="4"/>
</dbReference>
<organism evidence="19 20">
    <name type="scientific">Dendrobium thyrsiflorum</name>
    <name type="common">Pinecone-like raceme dendrobium</name>
    <name type="synonym">Orchid</name>
    <dbReference type="NCBI Taxonomy" id="117978"/>
    <lineage>
        <taxon>Eukaryota</taxon>
        <taxon>Viridiplantae</taxon>
        <taxon>Streptophyta</taxon>
        <taxon>Embryophyta</taxon>
        <taxon>Tracheophyta</taxon>
        <taxon>Spermatophyta</taxon>
        <taxon>Magnoliopsida</taxon>
        <taxon>Liliopsida</taxon>
        <taxon>Asparagales</taxon>
        <taxon>Orchidaceae</taxon>
        <taxon>Epidendroideae</taxon>
        <taxon>Malaxideae</taxon>
        <taxon>Dendrobiinae</taxon>
        <taxon>Dendrobium</taxon>
    </lineage>
</organism>
<evidence type="ECO:0000256" key="6">
    <source>
        <dbReference type="ARBA" id="ARBA00022737"/>
    </source>
</evidence>
<protein>
    <recommendedName>
        <fullName evidence="21">Cysteine-rich receptor-like protein kinase 10</fullName>
    </recommendedName>
</protein>
<feature type="domain" description="Gnk2-homologous" evidence="18">
    <location>
        <begin position="128"/>
        <end position="237"/>
    </location>
</feature>
<evidence type="ECO:0000259" key="18">
    <source>
        <dbReference type="PROSITE" id="PS51473"/>
    </source>
</evidence>
<dbReference type="PROSITE" id="PS00107">
    <property type="entry name" value="PROTEIN_KINASE_ATP"/>
    <property type="match status" value="2"/>
</dbReference>
<dbReference type="InterPro" id="IPR000719">
    <property type="entry name" value="Prot_kinase_dom"/>
</dbReference>
<dbReference type="GO" id="GO:0016020">
    <property type="term" value="C:membrane"/>
    <property type="evidence" value="ECO:0007669"/>
    <property type="project" value="UniProtKB-SubCell"/>
</dbReference>
<feature type="transmembrane region" description="Helical" evidence="15">
    <location>
        <begin position="278"/>
        <end position="302"/>
    </location>
</feature>
<keyword evidence="4 15" id="KW-0812">Transmembrane</keyword>
<keyword evidence="5 16" id="KW-0732">Signal</keyword>
<evidence type="ECO:0000313" key="19">
    <source>
        <dbReference type="EMBL" id="KAL0911304.1"/>
    </source>
</evidence>
<dbReference type="InterPro" id="IPR011009">
    <property type="entry name" value="Kinase-like_dom_sf"/>
</dbReference>
<dbReference type="CDD" id="cd14066">
    <property type="entry name" value="STKc_IRAK"/>
    <property type="match status" value="1"/>
</dbReference>
<dbReference type="Gene3D" id="3.30.200.20">
    <property type="entry name" value="Phosphorylase Kinase, domain 1"/>
    <property type="match status" value="2"/>
</dbReference>
<keyword evidence="3" id="KW-0808">Transferase</keyword>
<evidence type="ECO:0000256" key="10">
    <source>
        <dbReference type="ARBA" id="ARBA00022989"/>
    </source>
</evidence>
<dbReference type="InterPro" id="IPR001245">
    <property type="entry name" value="Ser-Thr/Tyr_kinase_cat_dom"/>
</dbReference>
<keyword evidence="9 13" id="KW-0067">ATP-binding</keyword>